<dbReference type="GO" id="GO:0005737">
    <property type="term" value="C:cytoplasm"/>
    <property type="evidence" value="ECO:0007669"/>
    <property type="project" value="InterPro"/>
</dbReference>
<feature type="compositionally biased region" description="Basic and acidic residues" evidence="4">
    <location>
        <begin position="2448"/>
        <end position="2457"/>
    </location>
</feature>
<organism evidence="7 8">
    <name type="scientific">Cucurbitaria berberidis CBS 394.84</name>
    <dbReference type="NCBI Taxonomy" id="1168544"/>
    <lineage>
        <taxon>Eukaryota</taxon>
        <taxon>Fungi</taxon>
        <taxon>Dikarya</taxon>
        <taxon>Ascomycota</taxon>
        <taxon>Pezizomycotina</taxon>
        <taxon>Dothideomycetes</taxon>
        <taxon>Pleosporomycetidae</taxon>
        <taxon>Pleosporales</taxon>
        <taxon>Pleosporineae</taxon>
        <taxon>Cucurbitariaceae</taxon>
        <taxon>Cucurbitaria</taxon>
    </lineage>
</organism>
<dbReference type="Pfam" id="PF12256">
    <property type="entry name" value="TcdB_toxin_midN"/>
    <property type="match status" value="1"/>
</dbReference>
<dbReference type="PANTHER" id="PTHR32305:SF15">
    <property type="entry name" value="PROTEIN RHSA-RELATED"/>
    <property type="match status" value="1"/>
</dbReference>
<dbReference type="NCBIfam" id="TIGR03696">
    <property type="entry name" value="Rhs_assc_core"/>
    <property type="match status" value="1"/>
</dbReference>
<dbReference type="SUPFAM" id="SSF69318">
    <property type="entry name" value="Integrin alpha N-terminal domain"/>
    <property type="match status" value="1"/>
</dbReference>
<gene>
    <name evidence="7" type="ORF">K460DRAFT_397541</name>
</gene>
<dbReference type="Proteomes" id="UP000800039">
    <property type="component" value="Unassembled WGS sequence"/>
</dbReference>
<keyword evidence="8" id="KW-1185">Reference proteome</keyword>
<dbReference type="RefSeq" id="XP_040787014.1">
    <property type="nucleotide sequence ID" value="XM_040936166.1"/>
</dbReference>
<dbReference type="InterPro" id="IPR050708">
    <property type="entry name" value="T6SS_VgrG/RHS"/>
</dbReference>
<evidence type="ECO:0000256" key="4">
    <source>
        <dbReference type="SAM" id="MobiDB-lite"/>
    </source>
</evidence>
<evidence type="ECO:0000313" key="8">
    <source>
        <dbReference type="Proteomes" id="UP000800039"/>
    </source>
</evidence>
<name>A0A9P4GFS0_9PLEO</name>
<dbReference type="GO" id="GO:0005576">
    <property type="term" value="C:extracellular region"/>
    <property type="evidence" value="ECO:0007669"/>
    <property type="project" value="UniProtKB-SubCell"/>
</dbReference>
<evidence type="ECO:0000259" key="6">
    <source>
        <dbReference type="Pfam" id="PF12256"/>
    </source>
</evidence>
<feature type="region of interest" description="Disordered" evidence="4">
    <location>
        <begin position="2269"/>
        <end position="2289"/>
    </location>
</feature>
<accession>A0A9P4GFS0</accession>
<sequence>MWTWGSYSSAPATTRGMLTNSEPGSHEKYQHPTTSKLCMYHRLLNVLCPFRYSTETPRRSVSWKSPLVLRRKPMELLRTNTPLLPPSGQPRTRNNKESNPSASTQQTTAQAGPSSTDLRIASINASVLASGKGGGALRSIDQTFQVNPNTGALSLSIPLQVTASRNQCQPSVSLDYSSGFGNGPFGIGWSLSTETVARKTSKGVPRYDDADTFILSGHDDLVPLGKALDVIDGYVVQRFRPRVTVEQSSFRVESWTSQTDVNDVFWRTISHVNHVKVYGRTQESRVFDTTLSGHQRISSWLLCEVYDPLGNAMRLSYKPEDSAGIIGAGLETPNHELQRSNDTRKRARYIKSIKYGNRKPARDLKHWNISPVANDKEWLFEVVFDYGEHDLHLPTSRESQPWAVRRDPFSTSTSGFEVRTYRLCRRVLMFHHIEEELVLKDYLVSSYSFDYEESPYGSFLISATSHGHVWKPDADSGAYFTESLPENVFGYSKVTPLGNLTLQTMKPIAFQTLPVAQPGAAFRWIDLHGEGLQGILLQLDGAWYFQRNMNALSTAVDSDNEELPEAEDFGPFVKLGAHPNVTDYQDSFFEDIDGNGHQDLVIVDSEGRLDGYFECTDQNTWTPLQNFPASLNRGKKDAPLHRMDLTGNGRSDLFSPSQGNGEFVWYESLGKGGFTCEKRSRCPESFPQLETHDDQSLTYFADATGDGLTDILRLSNCKVSYWPNLGHGNFGSEVIMDNCPVFDSVDSFSTQRIRILDVDGSGTADLLYLLPTGGAIVYYNYCGNSWSDGVLVQNFPMVDKLSNVFTADLLGNGTSCLCWTGPQGDDGYTISFLNLGGDAKPHLLKSWSNGIGLSTAATYSPSTKFFLADERNGRPWSTKLPFPVHTVSRVVEKDEIVGSTRTTKFSYHDGYYDGFEREFCGFGEVDKREDERLPIADGAKMYKTPTRHTRLWYHTGAEQMGLAPISSTTFGKSRLQSNITQNLDADELLDAYRSLKGRELRTEVYGESASDRAMVPYSVEELSYDVLLIDASEHGNSPAIFDVHSREKLSFQYEQDKQNPRVAHELMLERNGYGDVTKSMHVQYGSMPNALIDPLTMAAQAVHHVTYTETTYTNDIDTAHIFYKPLTCAIKTFHASNNSLKGLFDIEILRKSDLAAVVGTAPESQETRTYYQSQDLSKRLDFGILEPFSVVDQQFQLAITQSTFSNVYNGKDNAIVGTSFTDLFSKQLGYSDIDADNRAWIPSNELLYGKHWAIIEKRLEEARSTFFVPTGSRDAFQNISTIEMDNYGLLPLQSEDSLGNINKAKNDYRVMQPSLVTDANQNRTQVTYNALGQRETLARMGKVGEAVGDLIEGAPLSQSGDQLLTFLATPSLDEATKLIGKAGSRSLYSRKPLLLDASKSSQLPTFRIDLTRTEHIGAVHTNDKTTSDIMLNVTYMDGRGRDIQHVSLTEWVDGKDRWCIHSRESFDGNGNAILTLHPYFSSTSHYTRLAGLQLTRTINFFDALDRRVGILNPDHSWSKIHQGPWYRTAYDAGDTVLIKDPSSDPDVGLFFCTLDTSLYSSSWLEMDARSESGPHIQAAKQSIAYANKPTTTYLDSQGKQIAVLEQGEGRTRTIRFENDVYGNQVAQYDALGRTVERTIYDLLGRLVSKNSMDAGLQIHLLDCLGSVVVDCNSRGIQRRSVYDALRRRIKTYVRERGASSEILWSKTIYGEMEVKAESKNLRGRIYTVSDQSGMRSNLEYDFKGNCIATAHTLAVEYKTVLDWNKTPAMHDKSHTTTSVFDALDRVISSTDAVGHSSVRKFDLLGRVRGLQSTTQTSGSSTTVHVTNAAYTADGKPLRIDYGNSAHSAYSYDERTRDMLNRRTWRDDKTVLEDVTNTYDCLGRLVTVTDAAHQRQFFRNCSVLPSRVYQYDDFGRLIYATGRETVDTGSGTGRSLRQVFSSSPLVQTALQSDSGDQLCGYVEKYTYDIADNILKVQHESSEASIAGWTREYSYSEPSLLEPKKTGNRLSSTQIGGVVDNYGYDEDAGKVGCITLMSGYSRLGWDINNKLRCSARQRVNDGTPQTTWYVYNENGARVRKVTEHEVIGDELGSTARLFKETVYLGSAEIYHTYDGDGKTVQTTTHTSKINGGSVQDHQVVASIEDYVLALEDSKRPKTPLIRYHINQNLEVDDTAQVISYEEYSPFGVSTLLTCRSNVEAPRHYRFAAYERDKETGLYTCGARYYASWLGRWLSPDPLGTVDGPNTYTYCANDPVNYVDPEGTTFKNLFKSKPKPKAEDKQPLLEAPTEPEARERVNGFSGDLPGVTDSTTLQQHLENSSKAETKALGLVKGFVQNSGGVKGIAQKVGFTGLKTAASAMPDFGITKGLVTAAENKVNEKQKEKDTKADRQMHTAKGFELGVKKATEAFQKELAKIAAQYEKDGNAQAQNDRVTSLSIHGLQGPNVVMSHGRVEEDRPVSEEESQQGEGSEPEESGASSEDEADRELDDHLGFLSGNSGRRDSAHSSDIIRPWR</sequence>
<reference evidence="7" key="1">
    <citation type="submission" date="2020-01" db="EMBL/GenBank/DDBJ databases">
        <authorList>
            <consortium name="DOE Joint Genome Institute"/>
            <person name="Haridas S."/>
            <person name="Albert R."/>
            <person name="Binder M."/>
            <person name="Bloem J."/>
            <person name="Labutti K."/>
            <person name="Salamov A."/>
            <person name="Andreopoulos B."/>
            <person name="Baker S.E."/>
            <person name="Barry K."/>
            <person name="Bills G."/>
            <person name="Bluhm B.H."/>
            <person name="Cannon C."/>
            <person name="Castanera R."/>
            <person name="Culley D.E."/>
            <person name="Daum C."/>
            <person name="Ezra D."/>
            <person name="Gonzalez J.B."/>
            <person name="Henrissat B."/>
            <person name="Kuo A."/>
            <person name="Liang C."/>
            <person name="Lipzen A."/>
            <person name="Lutzoni F."/>
            <person name="Magnuson J."/>
            <person name="Mondo S."/>
            <person name="Nolan M."/>
            <person name="Ohm R."/>
            <person name="Pangilinan J."/>
            <person name="Park H.-J."/>
            <person name="Ramirez L."/>
            <person name="Alfaro M."/>
            <person name="Sun H."/>
            <person name="Tritt A."/>
            <person name="Yoshinaga Y."/>
            <person name="Zwiers L.-H."/>
            <person name="Turgeon B.G."/>
            <person name="Goodwin S.B."/>
            <person name="Spatafora J.W."/>
            <person name="Crous P.W."/>
            <person name="Grigoriev I.V."/>
        </authorList>
    </citation>
    <scope>NUCLEOTIDE SEQUENCE</scope>
    <source>
        <strain evidence="7">CBS 394.84</strain>
    </source>
</reference>
<feature type="domain" description="Insecticide toxin TcdB middle/N-terminal" evidence="6">
    <location>
        <begin position="802"/>
        <end position="955"/>
    </location>
</feature>
<evidence type="ECO:0000256" key="3">
    <source>
        <dbReference type="ARBA" id="ARBA00023026"/>
    </source>
</evidence>
<comment type="subcellular location">
    <subcellularLocation>
        <location evidence="1">Secreted</location>
    </subcellularLocation>
</comment>
<dbReference type="InterPro" id="IPR028994">
    <property type="entry name" value="Integrin_alpha_N"/>
</dbReference>
<dbReference type="Pfam" id="PF03534">
    <property type="entry name" value="SpvB"/>
    <property type="match status" value="1"/>
</dbReference>
<dbReference type="EMBL" id="ML976617">
    <property type="protein sequence ID" value="KAF1844451.1"/>
    <property type="molecule type" value="Genomic_DNA"/>
</dbReference>
<proteinExistence type="predicted"/>
<evidence type="ECO:0000256" key="1">
    <source>
        <dbReference type="ARBA" id="ARBA00004613"/>
    </source>
</evidence>
<feature type="compositionally biased region" description="Acidic residues" evidence="4">
    <location>
        <begin position="2458"/>
        <end position="2483"/>
    </location>
</feature>
<dbReference type="GeneID" id="63853417"/>
<dbReference type="InterPro" id="IPR022385">
    <property type="entry name" value="Rhs_assc_core"/>
</dbReference>
<evidence type="ECO:0000256" key="2">
    <source>
        <dbReference type="ARBA" id="ARBA00022525"/>
    </source>
</evidence>
<dbReference type="OrthoDB" id="5426877at2759"/>
<feature type="region of interest" description="Disordered" evidence="4">
    <location>
        <begin position="74"/>
        <end position="115"/>
    </location>
</feature>
<keyword evidence="2" id="KW-0964">Secreted</keyword>
<feature type="region of interest" description="Disordered" evidence="4">
    <location>
        <begin position="2437"/>
        <end position="2511"/>
    </location>
</feature>
<dbReference type="PRINTS" id="PR01341">
    <property type="entry name" value="SALSPVBPROT"/>
</dbReference>
<dbReference type="InterPro" id="IPR022045">
    <property type="entry name" value="TcdB_toxin_mid/N"/>
</dbReference>
<keyword evidence="3" id="KW-0843">Virulence</keyword>
<dbReference type="InterPro" id="IPR003284">
    <property type="entry name" value="Sal_SpvB"/>
</dbReference>
<feature type="compositionally biased region" description="Polar residues" evidence="4">
    <location>
        <begin position="89"/>
        <end position="115"/>
    </location>
</feature>
<evidence type="ECO:0000259" key="5">
    <source>
        <dbReference type="Pfam" id="PF12255"/>
    </source>
</evidence>
<dbReference type="Gene3D" id="2.180.10.10">
    <property type="entry name" value="RHS repeat-associated core"/>
    <property type="match status" value="1"/>
</dbReference>
<comment type="caution">
    <text evidence="7">The sequence shown here is derived from an EMBL/GenBank/DDBJ whole genome shotgun (WGS) entry which is preliminary data.</text>
</comment>
<protein>
    <submittedName>
        <fullName evidence="7">SpvB-domain-containing protein</fullName>
    </submittedName>
</protein>
<evidence type="ECO:0000313" key="7">
    <source>
        <dbReference type="EMBL" id="KAF1844451.1"/>
    </source>
</evidence>
<feature type="domain" description="Insecticide toxin TcdB middle/C-terminal" evidence="5">
    <location>
        <begin position="991"/>
        <end position="1100"/>
    </location>
</feature>
<dbReference type="Pfam" id="PF12255">
    <property type="entry name" value="TcdB_toxin_midC"/>
    <property type="match status" value="1"/>
</dbReference>
<dbReference type="PANTHER" id="PTHR32305">
    <property type="match status" value="1"/>
</dbReference>
<dbReference type="InterPro" id="IPR022044">
    <property type="entry name" value="TcdB_toxin_mid/C"/>
</dbReference>